<evidence type="ECO:0000256" key="2">
    <source>
        <dbReference type="ARBA" id="ARBA00022576"/>
    </source>
</evidence>
<dbReference type="Gene3D" id="3.40.640.10">
    <property type="entry name" value="Type I PLP-dependent aspartate aminotransferase-like (Major domain)"/>
    <property type="match status" value="1"/>
</dbReference>
<reference evidence="6 7" key="1">
    <citation type="submission" date="2011-01" db="EMBL/GenBank/DDBJ databases">
        <authorList>
            <person name="Muzny D."/>
            <person name="Qin X."/>
            <person name="Buhay C."/>
            <person name="Dugan-Rocha S."/>
            <person name="Ding Y."/>
            <person name="Chen G."/>
            <person name="Hawes A."/>
            <person name="Holder M."/>
            <person name="Jhangiani S."/>
            <person name="Johnson A."/>
            <person name="Khan Z."/>
            <person name="Li Z."/>
            <person name="Liu W."/>
            <person name="Liu X."/>
            <person name="Perez L."/>
            <person name="Shen H."/>
            <person name="Wang Q."/>
            <person name="Watt J."/>
            <person name="Xi L."/>
            <person name="Xin Y."/>
            <person name="Zhou J."/>
            <person name="Deng J."/>
            <person name="Jiang H."/>
            <person name="Liu Y."/>
            <person name="Qu J."/>
            <person name="Song X.-Z."/>
            <person name="Zhang L."/>
            <person name="Villasana D."/>
            <person name="Johnson A."/>
            <person name="Liu J."/>
            <person name="Liyanage D."/>
            <person name="Lorensuhewa L."/>
            <person name="Robinson T."/>
            <person name="Song A."/>
            <person name="Song B.-B."/>
            <person name="Dinh H."/>
            <person name="Thornton R."/>
            <person name="Coyle M."/>
            <person name="Francisco L."/>
            <person name="Jackson L."/>
            <person name="Javaid M."/>
            <person name="Korchina V."/>
            <person name="Kovar C."/>
            <person name="Mata R."/>
            <person name="Mathew T."/>
            <person name="Ngo R."/>
            <person name="Nguyen L."/>
            <person name="Nguyen N."/>
            <person name="Okwuonu G."/>
            <person name="Ongeri F."/>
            <person name="Pham C."/>
            <person name="Simmons D."/>
            <person name="Wilczek-Boney K."/>
            <person name="Hale W."/>
            <person name="Jakkamsetti A."/>
            <person name="Pham P."/>
            <person name="Ruth R."/>
            <person name="San Lucas F."/>
            <person name="Warren J."/>
            <person name="Zhang J."/>
            <person name="Zhao Z."/>
            <person name="Zhou C."/>
            <person name="Zhu D."/>
            <person name="Lee S."/>
            <person name="Bess C."/>
            <person name="Blankenburg K."/>
            <person name="Forbes L."/>
            <person name="Fu Q."/>
            <person name="Gubbala S."/>
            <person name="Hirani K."/>
            <person name="Jayaseelan J.C."/>
            <person name="Lara F."/>
            <person name="Munidasa M."/>
            <person name="Palculict T."/>
            <person name="Patil S."/>
            <person name="Pu L.-L."/>
            <person name="Saada N."/>
            <person name="Tang L."/>
            <person name="Weissenberger G."/>
            <person name="Zhu Y."/>
            <person name="Hemphill L."/>
            <person name="Shang Y."/>
            <person name="Youmans B."/>
            <person name="Ayvaz T."/>
            <person name="Ross M."/>
            <person name="Santibanez J."/>
            <person name="Aqrawi P."/>
            <person name="Gross S."/>
            <person name="Joshi V."/>
            <person name="Fowler G."/>
            <person name="Nazareth L."/>
            <person name="Reid J."/>
            <person name="Worley K."/>
            <person name="Petrosino J."/>
            <person name="Highlander S."/>
            <person name="Gibbs R."/>
        </authorList>
    </citation>
    <scope>NUCLEOTIDE SEQUENCE [LARGE SCALE GENOMIC DNA]</scope>
    <source>
        <strain evidence="6 7">ATCC 25644</strain>
    </source>
</reference>
<dbReference type="EMBL" id="ACGS02000049">
    <property type="protein sequence ID" value="EFZ33834.1"/>
    <property type="molecule type" value="Genomic_DNA"/>
</dbReference>
<protein>
    <submittedName>
        <fullName evidence="6">Putative histidinol-phosphate transaminase</fullName>
        <ecNumber evidence="6">2.6.1.9</ecNumber>
    </submittedName>
</protein>
<gene>
    <name evidence="6" type="ORF">HMPREF0542_12004</name>
</gene>
<dbReference type="Pfam" id="PF00155">
    <property type="entry name" value="Aminotran_1_2"/>
    <property type="match status" value="1"/>
</dbReference>
<evidence type="ECO:0000259" key="5">
    <source>
        <dbReference type="Pfam" id="PF00155"/>
    </source>
</evidence>
<dbReference type="GO" id="GO:0004400">
    <property type="term" value="F:histidinol-phosphate transaminase activity"/>
    <property type="evidence" value="ECO:0007669"/>
    <property type="project" value="UniProtKB-EC"/>
</dbReference>
<keyword evidence="2 6" id="KW-0032">Aminotransferase</keyword>
<dbReference type="PANTHER" id="PTHR42885">
    <property type="entry name" value="HISTIDINOL-PHOSPHATE AMINOTRANSFERASE-RELATED"/>
    <property type="match status" value="1"/>
</dbReference>
<sequence length="368" mass="42423">MMDIRHIYQLYGGMNLMYYVNQNVKNLKRVFDQNSRKEYLRLDLNENPGGISQEFIDKVLADVSPQFLAEYPETLEFSEKLADYLNTDKEHICLVNGSAEGIRYIIEAFTEPGGKIVGVTPTYAMFEVYSEMYGRNYIPVTYTSEMKMSTERIISKLDKDVQLLILVNPNNPVGNTYTEEEFQELFVKARELEITILVDEAYHYFYPNTFIKYAINNRHVLITRTFSKLFSMAGARLGYVVGCPEEIELVQKLCTPHNVNAFAELFAQKIIETPGMIDKLIEKHNNGREYLKKNLSDLGYEYEGDAGNFIFIKPKTDADVLVENMKQEGILIKSYNGIGKFGKCLRVTTGEKKYMKMFLKTLLKLDVI</sequence>
<name>E7FSX7_9LACO</name>
<evidence type="ECO:0000313" key="6">
    <source>
        <dbReference type="EMBL" id="EFZ33834.1"/>
    </source>
</evidence>
<dbReference type="AlphaFoldDB" id="E7FSX7"/>
<dbReference type="HOGENOM" id="CLU_017584_3_3_9"/>
<dbReference type="Gene3D" id="3.90.1150.10">
    <property type="entry name" value="Aspartate Aminotransferase, domain 1"/>
    <property type="match status" value="1"/>
</dbReference>
<dbReference type="InterPro" id="IPR015422">
    <property type="entry name" value="PyrdxlP-dep_Trfase_small"/>
</dbReference>
<evidence type="ECO:0000256" key="4">
    <source>
        <dbReference type="ARBA" id="ARBA00022898"/>
    </source>
</evidence>
<dbReference type="SUPFAM" id="SSF53383">
    <property type="entry name" value="PLP-dependent transferases"/>
    <property type="match status" value="1"/>
</dbReference>
<keyword evidence="4" id="KW-0663">Pyridoxal phosphate</keyword>
<dbReference type="CDD" id="cd00609">
    <property type="entry name" value="AAT_like"/>
    <property type="match status" value="1"/>
</dbReference>
<dbReference type="EC" id="2.6.1.9" evidence="6"/>
<evidence type="ECO:0000256" key="3">
    <source>
        <dbReference type="ARBA" id="ARBA00022679"/>
    </source>
</evidence>
<comment type="caution">
    <text evidence="6">The sequence shown here is derived from an EMBL/GenBank/DDBJ whole genome shotgun (WGS) entry which is preliminary data.</text>
</comment>
<organism evidence="6 7">
    <name type="scientific">Ligilactobacillus ruminis ATCC 25644</name>
    <dbReference type="NCBI Taxonomy" id="525362"/>
    <lineage>
        <taxon>Bacteria</taxon>
        <taxon>Bacillati</taxon>
        <taxon>Bacillota</taxon>
        <taxon>Bacilli</taxon>
        <taxon>Lactobacillales</taxon>
        <taxon>Lactobacillaceae</taxon>
        <taxon>Ligilactobacillus</taxon>
    </lineage>
</organism>
<proteinExistence type="predicted"/>
<dbReference type="InterPro" id="IPR015421">
    <property type="entry name" value="PyrdxlP-dep_Trfase_major"/>
</dbReference>
<feature type="domain" description="Aminotransferase class I/classII large" evidence="5">
    <location>
        <begin position="38"/>
        <end position="361"/>
    </location>
</feature>
<dbReference type="InterPro" id="IPR004839">
    <property type="entry name" value="Aminotransferase_I/II_large"/>
</dbReference>
<dbReference type="PANTHER" id="PTHR42885:SF2">
    <property type="entry name" value="HISTIDINOL-PHOSPHATE AMINOTRANSFERASE"/>
    <property type="match status" value="1"/>
</dbReference>
<comment type="cofactor">
    <cofactor evidence="1">
        <name>pyridoxal 5'-phosphate</name>
        <dbReference type="ChEBI" id="CHEBI:597326"/>
    </cofactor>
</comment>
<dbReference type="GO" id="GO:0030170">
    <property type="term" value="F:pyridoxal phosphate binding"/>
    <property type="evidence" value="ECO:0007669"/>
    <property type="project" value="InterPro"/>
</dbReference>
<keyword evidence="3 6" id="KW-0808">Transferase</keyword>
<accession>E7FSX7</accession>
<dbReference type="Proteomes" id="UP000004099">
    <property type="component" value="Unassembled WGS sequence"/>
</dbReference>
<evidence type="ECO:0000313" key="7">
    <source>
        <dbReference type="Proteomes" id="UP000004099"/>
    </source>
</evidence>
<dbReference type="InterPro" id="IPR015424">
    <property type="entry name" value="PyrdxlP-dep_Trfase"/>
</dbReference>
<evidence type="ECO:0000256" key="1">
    <source>
        <dbReference type="ARBA" id="ARBA00001933"/>
    </source>
</evidence>